<comment type="caution">
    <text evidence="2">The sequence shown here is derived from an EMBL/GenBank/DDBJ whole genome shotgun (WGS) entry which is preliminary data.</text>
</comment>
<accession>A0A2J7PK42</accession>
<reference evidence="2 3" key="1">
    <citation type="submission" date="2017-12" db="EMBL/GenBank/DDBJ databases">
        <title>Hemimetabolous genomes reveal molecular basis of termite eusociality.</title>
        <authorList>
            <person name="Harrison M.C."/>
            <person name="Jongepier E."/>
            <person name="Robertson H.M."/>
            <person name="Arning N."/>
            <person name="Bitard-Feildel T."/>
            <person name="Chao H."/>
            <person name="Childers C.P."/>
            <person name="Dinh H."/>
            <person name="Doddapaneni H."/>
            <person name="Dugan S."/>
            <person name="Gowin J."/>
            <person name="Greiner C."/>
            <person name="Han Y."/>
            <person name="Hu H."/>
            <person name="Hughes D.S.T."/>
            <person name="Huylmans A.-K."/>
            <person name="Kemena C."/>
            <person name="Kremer L.P.M."/>
            <person name="Lee S.L."/>
            <person name="Lopez-Ezquerra A."/>
            <person name="Mallet L."/>
            <person name="Monroy-Kuhn J.M."/>
            <person name="Moser A."/>
            <person name="Murali S.C."/>
            <person name="Muzny D.M."/>
            <person name="Otani S."/>
            <person name="Piulachs M.-D."/>
            <person name="Poelchau M."/>
            <person name="Qu J."/>
            <person name="Schaub F."/>
            <person name="Wada-Katsumata A."/>
            <person name="Worley K.C."/>
            <person name="Xie Q."/>
            <person name="Ylla G."/>
            <person name="Poulsen M."/>
            <person name="Gibbs R.A."/>
            <person name="Schal C."/>
            <person name="Richards S."/>
            <person name="Belles X."/>
            <person name="Korb J."/>
            <person name="Bornberg-Bauer E."/>
        </authorList>
    </citation>
    <scope>NUCLEOTIDE SEQUENCE [LARGE SCALE GENOMIC DNA]</scope>
    <source>
        <tissue evidence="2">Whole body</tissue>
    </source>
</reference>
<gene>
    <name evidence="2" type="ORF">B7P43_G05339</name>
</gene>
<proteinExistence type="predicted"/>
<dbReference type="InterPro" id="IPR012337">
    <property type="entry name" value="RNaseH-like_sf"/>
</dbReference>
<dbReference type="PANTHER" id="PTHR45913">
    <property type="entry name" value="EPM2A-INTERACTING PROTEIN 1"/>
    <property type="match status" value="1"/>
</dbReference>
<evidence type="ECO:0000313" key="3">
    <source>
        <dbReference type="Proteomes" id="UP000235965"/>
    </source>
</evidence>
<dbReference type="Pfam" id="PF05699">
    <property type="entry name" value="Dimer_Tnp_hAT"/>
    <property type="match status" value="1"/>
</dbReference>
<dbReference type="SUPFAM" id="SSF53098">
    <property type="entry name" value="Ribonuclease H-like"/>
    <property type="match status" value="1"/>
</dbReference>
<dbReference type="Proteomes" id="UP000235965">
    <property type="component" value="Unassembled WGS sequence"/>
</dbReference>
<dbReference type="InParanoid" id="A0A2J7PK42"/>
<sequence length="257" mass="29964">MISSKKYKKTLTEYNLDWNRLQCVTVDGGKNMSGIKICLVGQITKACEDAGISKPMFLHCVIYQQALCAKHVDMSSVLKPVISIVNFIRCHALNHRQFWSFLEECDSELIDLTLKEQFWKRFADLVASAQEIRLFQNPFDCDAADVPSQIQMEIIELQENYHILKTNTGEKKFDEFYKFLNSEQFPNLKKFACKFIPIFGATYLCEQTFSQMKYTKSKYRANLSDEHLKSLLVISVSKFEPQCNQILRMQKEFHHSH</sequence>
<evidence type="ECO:0000313" key="2">
    <source>
        <dbReference type="EMBL" id="PNF16703.1"/>
    </source>
</evidence>
<dbReference type="PANTHER" id="PTHR45913:SF21">
    <property type="entry name" value="DUF4371 DOMAIN-CONTAINING PROTEIN"/>
    <property type="match status" value="1"/>
</dbReference>
<keyword evidence="3" id="KW-1185">Reference proteome</keyword>
<dbReference type="GO" id="GO:0046983">
    <property type="term" value="F:protein dimerization activity"/>
    <property type="evidence" value="ECO:0007669"/>
    <property type="project" value="InterPro"/>
</dbReference>
<dbReference type="AlphaFoldDB" id="A0A2J7PK42"/>
<organism evidence="2 3">
    <name type="scientific">Cryptotermes secundus</name>
    <dbReference type="NCBI Taxonomy" id="105785"/>
    <lineage>
        <taxon>Eukaryota</taxon>
        <taxon>Metazoa</taxon>
        <taxon>Ecdysozoa</taxon>
        <taxon>Arthropoda</taxon>
        <taxon>Hexapoda</taxon>
        <taxon>Insecta</taxon>
        <taxon>Pterygota</taxon>
        <taxon>Neoptera</taxon>
        <taxon>Polyneoptera</taxon>
        <taxon>Dictyoptera</taxon>
        <taxon>Blattodea</taxon>
        <taxon>Blattoidea</taxon>
        <taxon>Termitoidae</taxon>
        <taxon>Kalotermitidae</taxon>
        <taxon>Cryptotermitinae</taxon>
        <taxon>Cryptotermes</taxon>
    </lineage>
</organism>
<feature type="domain" description="HAT C-terminal dimerisation" evidence="1">
    <location>
        <begin position="175"/>
        <end position="234"/>
    </location>
</feature>
<dbReference type="InterPro" id="IPR008906">
    <property type="entry name" value="HATC_C_dom"/>
</dbReference>
<protein>
    <recommendedName>
        <fullName evidence="1">HAT C-terminal dimerisation domain-containing protein</fullName>
    </recommendedName>
</protein>
<name>A0A2J7PK42_9NEOP</name>
<dbReference type="EMBL" id="NEVH01024941">
    <property type="protein sequence ID" value="PNF16703.1"/>
    <property type="molecule type" value="Genomic_DNA"/>
</dbReference>
<dbReference type="STRING" id="105785.A0A2J7PK42"/>
<evidence type="ECO:0000259" key="1">
    <source>
        <dbReference type="Pfam" id="PF05699"/>
    </source>
</evidence>